<feature type="domain" description="Neuraminidase-like" evidence="2">
    <location>
        <begin position="1877"/>
        <end position="2001"/>
    </location>
</feature>
<dbReference type="EMBL" id="MU839851">
    <property type="protein sequence ID" value="KAK1749855.1"/>
    <property type="molecule type" value="Genomic_DNA"/>
</dbReference>
<dbReference type="InterPro" id="IPR036366">
    <property type="entry name" value="PGBDSf"/>
</dbReference>
<keyword evidence="5" id="KW-1185">Reference proteome</keyword>
<evidence type="ECO:0000259" key="2">
    <source>
        <dbReference type="Pfam" id="PF18413"/>
    </source>
</evidence>
<dbReference type="Pfam" id="PF20220">
    <property type="entry name" value="ABC_toxin_N"/>
    <property type="match status" value="1"/>
</dbReference>
<accession>A0AAJ0B1A7</accession>
<organism evidence="4 5">
    <name type="scientific">Echria macrotheca</name>
    <dbReference type="NCBI Taxonomy" id="438768"/>
    <lineage>
        <taxon>Eukaryota</taxon>
        <taxon>Fungi</taxon>
        <taxon>Dikarya</taxon>
        <taxon>Ascomycota</taxon>
        <taxon>Pezizomycotina</taxon>
        <taxon>Sordariomycetes</taxon>
        <taxon>Sordariomycetidae</taxon>
        <taxon>Sordariales</taxon>
        <taxon>Schizotheciaceae</taxon>
        <taxon>Echria</taxon>
    </lineage>
</organism>
<evidence type="ECO:0000313" key="4">
    <source>
        <dbReference type="EMBL" id="KAK1749855.1"/>
    </source>
</evidence>
<dbReference type="InterPro" id="IPR046839">
    <property type="entry name" value="ABC_toxin_N"/>
</dbReference>
<reference evidence="4" key="1">
    <citation type="submission" date="2023-06" db="EMBL/GenBank/DDBJ databases">
        <title>Genome-scale phylogeny and comparative genomics of the fungal order Sordariales.</title>
        <authorList>
            <consortium name="Lawrence Berkeley National Laboratory"/>
            <person name="Hensen N."/>
            <person name="Bonometti L."/>
            <person name="Westerberg I."/>
            <person name="Brannstrom I.O."/>
            <person name="Guillou S."/>
            <person name="Cros-Aarteil S."/>
            <person name="Calhoun S."/>
            <person name="Haridas S."/>
            <person name="Kuo A."/>
            <person name="Mondo S."/>
            <person name="Pangilinan J."/>
            <person name="Riley R."/>
            <person name="Labutti K."/>
            <person name="Andreopoulos B."/>
            <person name="Lipzen A."/>
            <person name="Chen C."/>
            <person name="Yanf M."/>
            <person name="Daum C."/>
            <person name="Ng V."/>
            <person name="Clum A."/>
            <person name="Steindorff A."/>
            <person name="Ohm R."/>
            <person name="Martin F."/>
            <person name="Silar P."/>
            <person name="Natvig D."/>
            <person name="Lalanne C."/>
            <person name="Gautier V."/>
            <person name="Ament-Velasquez S.L."/>
            <person name="Kruys A."/>
            <person name="Hutchinson M.I."/>
            <person name="Powell A.J."/>
            <person name="Barry K."/>
            <person name="Miller A.N."/>
            <person name="Grigoriev I.V."/>
            <person name="Debuchy R."/>
            <person name="Gladieux P."/>
            <person name="Thoren M.H."/>
            <person name="Johannesson H."/>
        </authorList>
    </citation>
    <scope>NUCLEOTIDE SEQUENCE</scope>
    <source>
        <strain evidence="4">PSN4</strain>
    </source>
</reference>
<dbReference type="Gene3D" id="1.10.101.10">
    <property type="entry name" value="PGBD-like superfamily/PGBD"/>
    <property type="match status" value="1"/>
</dbReference>
<evidence type="ECO:0000259" key="3">
    <source>
        <dbReference type="Pfam" id="PF20220"/>
    </source>
</evidence>
<dbReference type="Pfam" id="PF18413">
    <property type="entry name" value="Neuraminidase"/>
    <property type="match status" value="1"/>
</dbReference>
<dbReference type="InterPro" id="IPR040840">
    <property type="entry name" value="TcA_TcB_BD"/>
</dbReference>
<name>A0AAJ0B1A7_9PEZI</name>
<sequence>MSSFLKALKANKALLLGTLSVGSQGEAVTLLHTSLLLLWSAQPETQRDKHLPYCGLEVPEIASATYGASTRSAVLEFQRENKASLGSPPSGVVDRDTATVLYNKLLGAGVDPSQPEVLFVAGRVEFADGSSSPELLVAVYDRDLRTETRLVALKVSRDGYFLGRYRRGAYPRSKTRRPTLVPRVELHKEVIYTPTVDQIIYDAAPLALINIALAQRSPAATTTDQFSQVVTALAAAVPPVEEQKDHEYLETADKGKGLDRTGPALPDISSRVRSLREDDKVQDVSYLSRLNPSLFTPQNLTTTILAYRISNVAKTKHQLDLSPELFYGLLATRTAKTFSSRDPSNTGFSQPSLDTSPETLLYQFGLTPVSDISNALTAAKTRNLISANFTISPNLDDLWKRLGDIAGGIIKRLPTTEDNIWDMIADFLSSGKEEAVRAVLEGDNIQGDLLGFFNHQINYAFSTGKTPSQAPQGFAASPKPSIPLPSTRVLLEKLNAGASKSTRELAGTDHEKIRNLLAETPMNEEGELLSDKDAQNATASVLGALEKAFPTEAFKANLRAHINSTPPAVADTRSIAEKPASVRFGHKSLGIDACSVMGFLEDNPHLDLQHDRVSLAGAAPEHGSSTAKSLAKLQRVFKLAPTFAKTQALLDMGIHSASHIARSNRENFVKAVTTAKPPGQNVAAFAAAEGSPTGQAAAFTVDEAHDVFERATNIQLATALVAGDLRSAAGALLPAGISPPLPPAKLDAVTKNFPTLATLFEMGDVCACSDCMTVYSPSAYLVDVLEFLKARAVLESLGGSNNGRTVRDVLLARRPDIADLDLSCANTNTTLPYIDLVCELLEDFVAPDGLSPGSFSGVVDKGKISTALLAFLRDDLQLPFTEDALVSDVYNGGYRTVRDSAAVVSLSPAAQAVRVLRQTYGDAAALAASPAYVNEVAYDRLTKASFLVALPFDPVLEECRGYLSQLGVPRLDLMVALSTTGKQTFSIAVESLGLSPQEGRLITTEDLTGQDSYWNTGNAADPASVLMNIQTFINTAGIQYTDLQQMLDSATSWLNPPLTHPQSSGAHVVGKMFIRHLDNTCTLAAKEIEGLENFKTPGKFASLDRFHRFIRLWRALVRSPTTGWSVSSVDRAIGAPLLGAGKLDSNCIVAITAISELTALLSTKSKTSVDDVVDLFAGFQVVAPDGVSPAPTTYTSLFLNVAAHGPINPAFKLQTISLNDSETPPSPVPRLSDPAYADYISTCLGATAKDLSSVIGSLTADAAFVDVLSVANLAKVWSVFSLSRRLGLSVDDYFHLVNFSGLKPLESISELLRFQEVVSKVLGLGFAVPDLQLLLRPPPSPPSSNDITDAKITSILTSIQAQYAEIQATNLSPFNGDLPAAENEAPTLDLISKIPGVSQTNLSQFKHMLEGSLNAADGAALVKSSLGPTLSADAVAAISKAQSDLAASPSDTNLQKTLAQVICDQLSAFSATVQRTKALSDALSSEFGLASDIQDSLLTGITSLASLRDPKLASGTVSRSTFPDQFDALRLLYRLVLVLSKFSLPATSVSWVLANADALGWANLAALPTSTSSTAIAWDAWLHLVDYVAVTAAKTFPAVQNPADKKSPFTLEGLLSQATSAGDVSPIISYFCSLASRDPTVVTALVTNFAFEPSSFKDVAAVASLQNAATAMRKVRLPVDTAVSLTAASGPTRDNTKAARVALNSLYPVDADWYGVLKGIQNRLRLRKRDALVSYLLAINKPRITSAQDLSELLLLDVEMGSETLTSRTIQAHQSVQQLVQRLLMGLEPTPLVDGDPFWAHWPEMSQYALWEANKKVFLYPEDWVDPALRDNKSELYIEIEELLKKQPITETSVENAIAAYLTSLDHIADLEVMTSFYDMPASTLHVFARTKGGSPREYFHRTLVLEATWSPWESLKNVNPVGDHLLAFFRSNRLTMVWPLFSYEQDPSQTSQPPAYPDINNMAGTSPDPISQRLVVKLAVCERNPDTGKWSQPVVTDDAVYWSGRYPTIPYLPAPEFPDNLEDTISLHYWDLGSNLGQVIAVCDNGFSSSEDTSDELYNRVFGVFTLTGCKGYPEPFVGPPTRNSLAFRILPTFKQTDYITERFVKSSSLSNNAPLDLAISTFLNPQSTSILNKEYGRFVITYPQQPTLVDWFLLGIQIYSMTRGSKQVANVPEMVSFYRLPTLPEGTFLPYFIKDSSTRGYVAIPGYESSTQGDTNFRTAWNSFDFFNKALQLALKYIAMYFNDPTVNKNIKVLRQKLNEDETYKQLKKEFLAVYVTVTTPWDVKLRTPRAIFASFYHPLVCFLRSQLYSGGTNLFMSRKTQLNMTDFDFNSAYKPTSYVRMPYPQEELEFDAMAPYADYNWELFFHLPFQIAVSFNSNMQFEQARNWYHYIFNPQGADMEDPDTGSGHASAPQKRYWQTKPFFKTQVADYIAQRIDSIFMASAADPAGTALANQLRTQIQLWRLNPFAPHVIARSRPVAYQLSIVMKYIQNLLDWGDSLFRQLTRETLTQASTLYTVAERLLGPKPQIVKPAVSVPPRTYNEFGTHVDLLGDALLDLENLVPDLGSLPHGGKELPQPPAPPLTTLYFGIPPNDSLMQLWDTVADRLFKIRHSLDIDGNAVSLALTAPPIDPGALVRALASGQSLAGFLQQFGSPLPHYRFRYIQEQAQAMASHVVDLGNQLLNLLERRDDEGLAQLRAGSEIKMLAAVRETKVQAGLQNESAVAALQSSKTLAKDRQSYYTELLNGKSPDAISDEMLVIMKNILAALLDPQIASGYTAAAVASMFPTFSVGGNGVGGSPLVSNPRNSHFNPESLMGELAIKAVDVVDLLGEAWESSNRSSPNELEPPWAVPNRVSASFGGGNVASAYSNGMSSLSTQRATLSTEAQNYAIIASYIRRRDEWTFQRDLATDEMAQIDAQIKAAQDQGTVLQKDLAAHDVQAAESALQQQYLVNKFTNAELFDWAATRVAATYSRAYNLAFATAQKAECCMAFELGDFSGAASNIIQYGRYDTLRSGLGAGADLLADLDRLAATYTDRNARELELTKHISLAQVAPEALLALRTSGSCLFALPEWLFDLDFPGHYFRRTRSIAVSIPCVAGPYTTVAATLRLQSGRFRALPTRAGSPAAYAESPPGGDDRFVYDVAPPCVAAATSTGVTDAGVFTLQLDGSDPRYLPFEHAGCIGSYALSLAPSEPFRYAAIADVVLTLNYTARDGGSALRAAAAPIPQTGAAALPLRTAFPAEWNSLVGAGRAIEPVLVAVPSGNGPGWMLPFWATARGRTPVVQQTLWCVVPASETASLDGVVLVVAGQQLALAQDPDGGNYWQATLPAKAVVLGKPVSIAWANSDDRNKIAEIVCIVSWNYTP</sequence>
<dbReference type="Pfam" id="PF18276">
    <property type="entry name" value="TcA_TcB_BD"/>
    <property type="match status" value="1"/>
</dbReference>
<feature type="domain" description="Tc toxin complex TcA C-terminal TcB-binding" evidence="1">
    <location>
        <begin position="2921"/>
        <end position="3214"/>
    </location>
</feature>
<dbReference type="Proteomes" id="UP001239445">
    <property type="component" value="Unassembled WGS sequence"/>
</dbReference>
<evidence type="ECO:0000259" key="1">
    <source>
        <dbReference type="Pfam" id="PF18276"/>
    </source>
</evidence>
<gene>
    <name evidence="4" type="ORF">QBC47DRAFT_439520</name>
</gene>
<feature type="domain" description="ABC toxin N-terminal" evidence="3">
    <location>
        <begin position="1723"/>
        <end position="1841"/>
    </location>
</feature>
<comment type="caution">
    <text evidence="4">The sequence shown here is derived from an EMBL/GenBank/DDBJ whole genome shotgun (WGS) entry which is preliminary data.</text>
</comment>
<protein>
    <submittedName>
        <fullName evidence="4">Uncharacterized protein</fullName>
    </submittedName>
</protein>
<proteinExistence type="predicted"/>
<evidence type="ECO:0000313" key="5">
    <source>
        <dbReference type="Proteomes" id="UP001239445"/>
    </source>
</evidence>
<dbReference type="InterPro" id="IPR041079">
    <property type="entry name" value="Neuraminidase-like"/>
</dbReference>